<feature type="domain" description="Neurotransmitter-gated ion-channel ligand-binding" evidence="2">
    <location>
        <begin position="36"/>
        <end position="227"/>
    </location>
</feature>
<dbReference type="GO" id="GO:0016020">
    <property type="term" value="C:membrane"/>
    <property type="evidence" value="ECO:0007669"/>
    <property type="project" value="InterPro"/>
</dbReference>
<evidence type="ECO:0000259" key="2">
    <source>
        <dbReference type="Pfam" id="PF02931"/>
    </source>
</evidence>
<sequence length="227" mass="26305">MSAKLSAVLVLICVLWFGNTYARREGTVHVKEDGAITKVLKDYDKYAYPGTTEHPIVKVMHGLNLEKMDYDSMKSKMSIEVWSELKWNDPRLTWNGTPARIRLPMSLIWIPDIVLYKHPNTKPLYNPNVVVSRNGDVVLVPDAKYDIENCKQKNDDVIECKFKFGSWTYSEDEIDLQAISPRVLLETYTENAEYKIVGSSVVREARKYDCCPEKYDDIVYTIQIKRR</sequence>
<organism evidence="3 4">
    <name type="scientific">Mytilus coruscus</name>
    <name type="common">Sea mussel</name>
    <dbReference type="NCBI Taxonomy" id="42192"/>
    <lineage>
        <taxon>Eukaryota</taxon>
        <taxon>Metazoa</taxon>
        <taxon>Spiralia</taxon>
        <taxon>Lophotrochozoa</taxon>
        <taxon>Mollusca</taxon>
        <taxon>Bivalvia</taxon>
        <taxon>Autobranchia</taxon>
        <taxon>Pteriomorphia</taxon>
        <taxon>Mytilida</taxon>
        <taxon>Mytiloidea</taxon>
        <taxon>Mytilidae</taxon>
        <taxon>Mytilinae</taxon>
        <taxon>Mytilus</taxon>
    </lineage>
</organism>
<feature type="signal peptide" evidence="1">
    <location>
        <begin position="1"/>
        <end position="22"/>
    </location>
</feature>
<reference evidence="3 4" key="1">
    <citation type="submission" date="2020-06" db="EMBL/GenBank/DDBJ databases">
        <authorList>
            <person name="Li R."/>
            <person name="Bekaert M."/>
        </authorList>
    </citation>
    <scope>NUCLEOTIDE SEQUENCE [LARGE SCALE GENOMIC DNA]</scope>
    <source>
        <strain evidence="4">wild</strain>
    </source>
</reference>
<dbReference type="PANTHER" id="PTHR18945">
    <property type="entry name" value="NEUROTRANSMITTER GATED ION CHANNEL"/>
    <property type="match status" value="1"/>
</dbReference>
<evidence type="ECO:0000313" key="4">
    <source>
        <dbReference type="Proteomes" id="UP000507470"/>
    </source>
</evidence>
<proteinExistence type="predicted"/>
<evidence type="ECO:0000256" key="1">
    <source>
        <dbReference type="SAM" id="SignalP"/>
    </source>
</evidence>
<feature type="chain" id="PRO_5026672980" evidence="1">
    <location>
        <begin position="23"/>
        <end position="227"/>
    </location>
</feature>
<keyword evidence="1" id="KW-0732">Signal</keyword>
<dbReference type="AlphaFoldDB" id="A0A6J8BX33"/>
<dbReference type="InterPro" id="IPR006201">
    <property type="entry name" value="Neur_channel"/>
</dbReference>
<accession>A0A6J8BX33</accession>
<protein>
    <submittedName>
        <fullName evidence="3">CHRNA2</fullName>
    </submittedName>
</protein>
<dbReference type="OrthoDB" id="410315at2759"/>
<dbReference type="GO" id="GO:0004888">
    <property type="term" value="F:transmembrane signaling receptor activity"/>
    <property type="evidence" value="ECO:0007669"/>
    <property type="project" value="InterPro"/>
</dbReference>
<dbReference type="GO" id="GO:0005230">
    <property type="term" value="F:extracellular ligand-gated monoatomic ion channel activity"/>
    <property type="evidence" value="ECO:0007669"/>
    <property type="project" value="InterPro"/>
</dbReference>
<dbReference type="SUPFAM" id="SSF63712">
    <property type="entry name" value="Nicotinic receptor ligand binding domain-like"/>
    <property type="match status" value="1"/>
</dbReference>
<dbReference type="InterPro" id="IPR006202">
    <property type="entry name" value="Neur_chan_lig-bd"/>
</dbReference>
<evidence type="ECO:0000313" key="3">
    <source>
        <dbReference type="EMBL" id="CAC5388628.1"/>
    </source>
</evidence>
<keyword evidence="4" id="KW-1185">Reference proteome</keyword>
<dbReference type="EMBL" id="CACVKT020004199">
    <property type="protein sequence ID" value="CAC5388628.1"/>
    <property type="molecule type" value="Genomic_DNA"/>
</dbReference>
<gene>
    <name evidence="3" type="ORF">MCOR_23880</name>
</gene>
<name>A0A6J8BX33_MYTCO</name>
<dbReference type="Gene3D" id="2.70.170.10">
    <property type="entry name" value="Neurotransmitter-gated ion-channel ligand-binding domain"/>
    <property type="match status" value="1"/>
</dbReference>
<dbReference type="Pfam" id="PF02931">
    <property type="entry name" value="Neur_chan_LBD"/>
    <property type="match status" value="1"/>
</dbReference>
<dbReference type="InterPro" id="IPR036734">
    <property type="entry name" value="Neur_chan_lig-bd_sf"/>
</dbReference>
<dbReference type="Proteomes" id="UP000507470">
    <property type="component" value="Unassembled WGS sequence"/>
</dbReference>